<dbReference type="InterPro" id="IPR022552">
    <property type="entry name" value="UPF_Ycf55"/>
</dbReference>
<reference evidence="1 2" key="1">
    <citation type="journal article" date="2007" name="PLoS Genet.">
        <title>Patterns and implications of gene gain and loss in the evolution of Prochlorococcus.</title>
        <authorList>
            <person name="Kettler G.C."/>
            <person name="Martiny A.C."/>
            <person name="Huang K."/>
            <person name="Zucker J."/>
            <person name="Coleman M.L."/>
            <person name="Rodrigue S."/>
            <person name="Chen F."/>
            <person name="Lapidus A."/>
            <person name="Ferriera S."/>
            <person name="Johnson J."/>
            <person name="Steglich C."/>
            <person name="Church G.M."/>
            <person name="Richardson P."/>
            <person name="Chisholm S.W."/>
        </authorList>
    </citation>
    <scope>NUCLEOTIDE SEQUENCE [LARGE SCALE GENOMIC DNA]</scope>
    <source>
        <strain evidence="1 2">MIT 9303</strain>
    </source>
</reference>
<dbReference type="Pfam" id="PF12452">
    <property type="entry name" value="DUF3685"/>
    <property type="match status" value="1"/>
</dbReference>
<name>A2CAH6_PROM3</name>
<proteinExistence type="predicted"/>
<dbReference type="RefSeq" id="WP_011826373.1">
    <property type="nucleotide sequence ID" value="NC_008820.1"/>
</dbReference>
<dbReference type="KEGG" id="pmf:P9303_17441"/>
<sequence length="558" mass="62458">MVNLADSTSTQILLLAPDLLGESLALQLSSANPNLDVILRTDQLSRHPVLVILSVESLETLSTLQLELKRLQEHWQPAPVMLILPAQLRFNANELLSLDCPGLLQDPDLATLQDAITTLCAGGRVVRLNAAPVSQDSIPQATMGLGQWLLVSGLQQIDNDLRLIEAFLNPPPQNELFRLLMEGRQRELRSARDFLLWIWGPLQVGLRNPFPPNRPAQKARINFDFDASRQISAEAAGTVICLTERNAVAVWGAIRQRLSDSVERGLRNSTGSLLAIESLNPERRRDLLLALLNQLDQVMKRLRQANSTETPLNDSWLTLESELREQALRSMAGNYVRLPRGGELKPVADQLLATADLKGIDQELPDPQRMLAPLLLDRPVLVEGQLLPADAPRALLQLEMLVGNWLVRTAEIISAEVLGTCGEWPELRRFLLNQHLISTRELERLRNQLNSQARWQNWIQRPIQLYESKRLLYRLRDGIIEPLLLTEPRDEELSQLGWWQQQVALLLEARDALAPSMQSLIKRIGDLMVVVLTQVLGRAIGLVGRGIAQGMGRSLRGG</sequence>
<dbReference type="EMBL" id="CP000554">
    <property type="protein sequence ID" value="ABM78486.1"/>
    <property type="molecule type" value="Genomic_DNA"/>
</dbReference>
<dbReference type="HOGENOM" id="CLU_483055_0_0_3"/>
<organism evidence="1 2">
    <name type="scientific">Prochlorococcus marinus (strain MIT 9303)</name>
    <dbReference type="NCBI Taxonomy" id="59922"/>
    <lineage>
        <taxon>Bacteria</taxon>
        <taxon>Bacillati</taxon>
        <taxon>Cyanobacteriota</taxon>
        <taxon>Cyanophyceae</taxon>
        <taxon>Synechococcales</taxon>
        <taxon>Prochlorococcaceae</taxon>
        <taxon>Prochlorococcus</taxon>
    </lineage>
</organism>
<dbReference type="PIRSF" id="PIRSF026434">
    <property type="entry name" value="RR_ycf55_prd"/>
    <property type="match status" value="1"/>
</dbReference>
<dbReference type="BioCyc" id="PMAR59922:G1G80-1513-MONOMER"/>
<evidence type="ECO:0008006" key="3">
    <source>
        <dbReference type="Google" id="ProtNLM"/>
    </source>
</evidence>
<protein>
    <recommendedName>
        <fullName evidence="3">CheY-like domain containing protein</fullName>
    </recommendedName>
</protein>
<dbReference type="AlphaFoldDB" id="A2CAH6"/>
<gene>
    <name evidence="1" type="ordered locus">P9303_17441</name>
</gene>
<evidence type="ECO:0000313" key="2">
    <source>
        <dbReference type="Proteomes" id="UP000002274"/>
    </source>
</evidence>
<dbReference type="STRING" id="59922.P9303_17441"/>
<accession>A2CAH6</accession>
<dbReference type="Proteomes" id="UP000002274">
    <property type="component" value="Chromosome"/>
</dbReference>
<dbReference type="InterPro" id="IPR016837">
    <property type="entry name" value="Uncharacterised_Ycf55_cyanobac"/>
</dbReference>
<evidence type="ECO:0000313" key="1">
    <source>
        <dbReference type="EMBL" id="ABM78486.1"/>
    </source>
</evidence>